<evidence type="ECO:0000256" key="2">
    <source>
        <dbReference type="ARBA" id="ARBA00007399"/>
    </source>
</evidence>
<dbReference type="EMBL" id="PYJM01000001">
    <property type="protein sequence ID" value="PUA46615.1"/>
    <property type="molecule type" value="Genomic_DNA"/>
</dbReference>
<evidence type="ECO:0000256" key="3">
    <source>
        <dbReference type="ARBA" id="ARBA00022558"/>
    </source>
</evidence>
<evidence type="ECO:0000256" key="1">
    <source>
        <dbReference type="ARBA" id="ARBA00004418"/>
    </source>
</evidence>
<protein>
    <submittedName>
        <fullName evidence="11">Molecular chaperone</fullName>
    </submittedName>
</protein>
<comment type="subcellular location">
    <subcellularLocation>
        <location evidence="1 8">Periplasm</location>
    </subcellularLocation>
</comment>
<dbReference type="InterPro" id="IPR016147">
    <property type="entry name" value="Pili_assmbl_chaperone_N"/>
</dbReference>
<proteinExistence type="inferred from homology"/>
<evidence type="ECO:0000313" key="12">
    <source>
        <dbReference type="Proteomes" id="UP000244178"/>
    </source>
</evidence>
<accession>A0A2T6GR30</accession>
<comment type="similarity">
    <text evidence="2 8">Belongs to the periplasmic pilus chaperone family.</text>
</comment>
<name>A0A2T6GR30_9PSED</name>
<dbReference type="AlphaFoldDB" id="A0A2T6GR30"/>
<dbReference type="Proteomes" id="UP000244178">
    <property type="component" value="Unassembled WGS sequence"/>
</dbReference>
<dbReference type="FunFam" id="2.60.40.10:FF:000458">
    <property type="entry name" value="Molecular chaperone FimC"/>
    <property type="match status" value="1"/>
</dbReference>
<feature type="domain" description="Pili assembly chaperone C-terminal" evidence="10">
    <location>
        <begin position="171"/>
        <end position="230"/>
    </location>
</feature>
<dbReference type="InterPro" id="IPR036316">
    <property type="entry name" value="Pili_assmbl_chap_C_dom_sf"/>
</dbReference>
<keyword evidence="3" id="KW-1029">Fimbrium biogenesis</keyword>
<dbReference type="RefSeq" id="WP_060843198.1">
    <property type="nucleotide sequence ID" value="NZ_PYJM01000001.1"/>
</dbReference>
<evidence type="ECO:0000256" key="7">
    <source>
        <dbReference type="ARBA" id="ARBA00023319"/>
    </source>
</evidence>
<keyword evidence="7" id="KW-0393">Immunoglobulin domain</keyword>
<dbReference type="Pfam" id="PF00345">
    <property type="entry name" value="PapD_N"/>
    <property type="match status" value="1"/>
</dbReference>
<keyword evidence="5" id="KW-0574">Periplasm</keyword>
<dbReference type="Pfam" id="PF02753">
    <property type="entry name" value="PapD_C"/>
    <property type="match status" value="1"/>
</dbReference>
<dbReference type="PRINTS" id="PR00969">
    <property type="entry name" value="CHAPERONPILI"/>
</dbReference>
<dbReference type="SUPFAM" id="SSF49584">
    <property type="entry name" value="Periplasmic chaperone C-domain"/>
    <property type="match status" value="1"/>
</dbReference>
<feature type="domain" description="Pili assembly chaperone N-terminal" evidence="9">
    <location>
        <begin position="27"/>
        <end position="144"/>
    </location>
</feature>
<dbReference type="PANTHER" id="PTHR30251:SF5">
    <property type="entry name" value="FIMBRIAL CHAPARONE PROTEIN"/>
    <property type="match status" value="1"/>
</dbReference>
<evidence type="ECO:0000256" key="6">
    <source>
        <dbReference type="ARBA" id="ARBA00023186"/>
    </source>
</evidence>
<dbReference type="GO" id="GO:0030288">
    <property type="term" value="C:outer membrane-bounded periplasmic space"/>
    <property type="evidence" value="ECO:0007669"/>
    <property type="project" value="InterPro"/>
</dbReference>
<dbReference type="InterPro" id="IPR050643">
    <property type="entry name" value="Periplasmic_pilus_chap"/>
</dbReference>
<evidence type="ECO:0000259" key="9">
    <source>
        <dbReference type="Pfam" id="PF00345"/>
    </source>
</evidence>
<dbReference type="InterPro" id="IPR013783">
    <property type="entry name" value="Ig-like_fold"/>
</dbReference>
<dbReference type="InterPro" id="IPR008962">
    <property type="entry name" value="PapD-like_sf"/>
</dbReference>
<evidence type="ECO:0000313" key="11">
    <source>
        <dbReference type="EMBL" id="PUA46615.1"/>
    </source>
</evidence>
<comment type="caution">
    <text evidence="11">The sequence shown here is derived from an EMBL/GenBank/DDBJ whole genome shotgun (WGS) entry which is preliminary data.</text>
</comment>
<sequence>MPWFDLKKSLLVIGLSLLALESVHAAIALDRTRIIFNGSEKSVSVGISNQNPQLPYLAQAWLENDKEEKISGPLAVLPPVQRLEAGSRSQVRIRKLAQAGQLPQDRESLFYFNLREIPPRTDKPNALQIALQTRIKLFYRPEAIVRDSGQNQLPWQEQLTLSREGERYVAHNPTAYYVTLVDAQVRVGGASVPDFQPVMLAPWGRQALSVSARTLGNAPVLTYVNDFGGRPQLEFRCTAGQCVARPVADAS</sequence>
<evidence type="ECO:0000259" key="10">
    <source>
        <dbReference type="Pfam" id="PF02753"/>
    </source>
</evidence>
<evidence type="ECO:0000256" key="8">
    <source>
        <dbReference type="RuleBase" id="RU003918"/>
    </source>
</evidence>
<keyword evidence="4" id="KW-0732">Signal</keyword>
<dbReference type="PANTHER" id="PTHR30251">
    <property type="entry name" value="PILUS ASSEMBLY CHAPERONE"/>
    <property type="match status" value="1"/>
</dbReference>
<dbReference type="InterPro" id="IPR018046">
    <property type="entry name" value="Pili_assmbl_chaperone_CS"/>
</dbReference>
<organism evidence="11 12">
    <name type="scientific">Pseudomonas protegens</name>
    <dbReference type="NCBI Taxonomy" id="380021"/>
    <lineage>
        <taxon>Bacteria</taxon>
        <taxon>Pseudomonadati</taxon>
        <taxon>Pseudomonadota</taxon>
        <taxon>Gammaproteobacteria</taxon>
        <taxon>Pseudomonadales</taxon>
        <taxon>Pseudomonadaceae</taxon>
        <taxon>Pseudomonas</taxon>
    </lineage>
</organism>
<reference evidence="11 12" key="1">
    <citation type="submission" date="2018-03" db="EMBL/GenBank/DDBJ databases">
        <title>Draft genome sequence of the plant growth promoting rhizobacterium Pseudomonas protegens strain BNJ-SS-45 isolated from wheat (Triticum aestivum) rhizosphere.</title>
        <authorList>
            <person name="Bajpai A."/>
            <person name="Shende K."/>
            <person name="Meena N."/>
            <person name="Upadhyayula S.R."/>
            <person name="Suravajhala P."/>
            <person name="Medicherla K.M."/>
            <person name="Johri B.N."/>
        </authorList>
    </citation>
    <scope>NUCLEOTIDE SEQUENCE [LARGE SCALE GENOMIC DNA]</scope>
    <source>
        <strain evidence="11 12">BNJ-SS-45</strain>
    </source>
</reference>
<evidence type="ECO:0000256" key="4">
    <source>
        <dbReference type="ARBA" id="ARBA00022729"/>
    </source>
</evidence>
<keyword evidence="6 8" id="KW-0143">Chaperone</keyword>
<evidence type="ECO:0000256" key="5">
    <source>
        <dbReference type="ARBA" id="ARBA00022764"/>
    </source>
</evidence>
<dbReference type="InterPro" id="IPR016148">
    <property type="entry name" value="Pili_assmbl_chaperone_C"/>
</dbReference>
<dbReference type="SUPFAM" id="SSF49354">
    <property type="entry name" value="PapD-like"/>
    <property type="match status" value="1"/>
</dbReference>
<dbReference type="PROSITE" id="PS00635">
    <property type="entry name" value="PILI_CHAPERONE"/>
    <property type="match status" value="1"/>
</dbReference>
<dbReference type="Gene3D" id="2.60.40.10">
    <property type="entry name" value="Immunoglobulins"/>
    <property type="match status" value="2"/>
</dbReference>
<gene>
    <name evidence="11" type="ORF">C5U62_01120</name>
</gene>
<dbReference type="InterPro" id="IPR001829">
    <property type="entry name" value="Pili_assmbl_chaperone_bac"/>
</dbReference>
<dbReference type="GO" id="GO:0071555">
    <property type="term" value="P:cell wall organization"/>
    <property type="evidence" value="ECO:0007669"/>
    <property type="project" value="InterPro"/>
</dbReference>